<evidence type="ECO:0000313" key="2">
    <source>
        <dbReference type="EMBL" id="GGU55995.1"/>
    </source>
</evidence>
<accession>A0A8H9LN50</accession>
<organism evidence="2 3">
    <name type="scientific">Kitasatospora aureofaciens</name>
    <name type="common">Streptomyces aureofaciens</name>
    <dbReference type="NCBI Taxonomy" id="1894"/>
    <lineage>
        <taxon>Bacteria</taxon>
        <taxon>Bacillati</taxon>
        <taxon>Actinomycetota</taxon>
        <taxon>Actinomycetes</taxon>
        <taxon>Kitasatosporales</taxon>
        <taxon>Streptomycetaceae</taxon>
        <taxon>Kitasatospora</taxon>
    </lineage>
</organism>
<dbReference type="GeneID" id="97483481"/>
<gene>
    <name evidence="2" type="ORF">GCM10010502_02850</name>
</gene>
<reference evidence="2" key="1">
    <citation type="journal article" date="2014" name="Int. J. Syst. Evol. Microbiol.">
        <title>Complete genome sequence of Corynebacterium casei LMG S-19264T (=DSM 44701T), isolated from a smear-ripened cheese.</title>
        <authorList>
            <consortium name="US DOE Joint Genome Institute (JGI-PGF)"/>
            <person name="Walter F."/>
            <person name="Albersmeier A."/>
            <person name="Kalinowski J."/>
            <person name="Ruckert C."/>
        </authorList>
    </citation>
    <scope>NUCLEOTIDE SEQUENCE</scope>
    <source>
        <strain evidence="2">JCM 4434</strain>
    </source>
</reference>
<dbReference type="Proteomes" id="UP000610124">
    <property type="component" value="Unassembled WGS sequence"/>
</dbReference>
<comment type="caution">
    <text evidence="2">The sequence shown here is derived from an EMBL/GenBank/DDBJ whole genome shotgun (WGS) entry which is preliminary data.</text>
</comment>
<name>A0A8H9LN50_KITAU</name>
<evidence type="ECO:0000256" key="1">
    <source>
        <dbReference type="SAM" id="MobiDB-lite"/>
    </source>
</evidence>
<reference evidence="2" key="2">
    <citation type="submission" date="2020-09" db="EMBL/GenBank/DDBJ databases">
        <authorList>
            <person name="Sun Q."/>
            <person name="Ohkuma M."/>
        </authorList>
    </citation>
    <scope>NUCLEOTIDE SEQUENCE</scope>
    <source>
        <strain evidence="2">JCM 4434</strain>
    </source>
</reference>
<protein>
    <submittedName>
        <fullName evidence="2">Uncharacterized protein</fullName>
    </submittedName>
</protein>
<evidence type="ECO:0000313" key="3">
    <source>
        <dbReference type="Proteomes" id="UP000610124"/>
    </source>
</evidence>
<dbReference type="OrthoDB" id="5198148at2"/>
<dbReference type="RefSeq" id="WP_141763885.1">
    <property type="nucleotide sequence ID" value="NZ_BMUB01000001.1"/>
</dbReference>
<proteinExistence type="predicted"/>
<sequence>MELHDITPTQMPAESGQPPTAVKVREVPAAIEAREALLAAIAQEARTVVDKQPGQASSALVELAQAYNLLATTSVPVTTDGTSALTPVQSRAGGHQVGMCLELEP</sequence>
<dbReference type="EMBL" id="BMUB01000001">
    <property type="protein sequence ID" value="GGU55995.1"/>
    <property type="molecule type" value="Genomic_DNA"/>
</dbReference>
<dbReference type="AlphaFoldDB" id="A0A8H9LN50"/>
<feature type="region of interest" description="Disordered" evidence="1">
    <location>
        <begin position="1"/>
        <end position="20"/>
    </location>
</feature>